<dbReference type="AlphaFoldDB" id="A0A151WZ17"/>
<accession>A0A151WZ17</accession>
<name>A0A151WZ17_9HYME</name>
<reference evidence="1 2" key="1">
    <citation type="submission" date="2015-09" db="EMBL/GenBank/DDBJ databases">
        <title>Trachymyrmex zeteki WGS genome.</title>
        <authorList>
            <person name="Nygaard S."/>
            <person name="Hu H."/>
            <person name="Boomsma J."/>
            <person name="Zhang G."/>
        </authorList>
    </citation>
    <scope>NUCLEOTIDE SEQUENCE [LARGE SCALE GENOMIC DNA]</scope>
    <source>
        <strain evidence="1">Tzet28-1</strain>
        <tissue evidence="1">Whole body</tissue>
    </source>
</reference>
<evidence type="ECO:0000313" key="2">
    <source>
        <dbReference type="Proteomes" id="UP000075809"/>
    </source>
</evidence>
<proteinExistence type="predicted"/>
<gene>
    <name evidence="1" type="ORF">ALC60_07862</name>
</gene>
<sequence>MSLRARSRFDASNLRYAAKGLVAKVILGKRHNCTNTRKAIPVVIHDVTTAHPQKNCIYLLRIRPPTLNGIQCTTDYAEFTVHVIYRLLHFRSILPSNSYPCKRLIVDTNPCEIMDASIIIRDLPYMFLSRKTTGRSYLSATVTQRCHPFVIHRRLILPHEISRAHYTIFAPSVTSSNPRTK</sequence>
<keyword evidence="2" id="KW-1185">Reference proteome</keyword>
<evidence type="ECO:0000313" key="1">
    <source>
        <dbReference type="EMBL" id="KYQ53132.1"/>
    </source>
</evidence>
<organism evidence="1 2">
    <name type="scientific">Mycetomoellerius zeteki</name>
    <dbReference type="NCBI Taxonomy" id="64791"/>
    <lineage>
        <taxon>Eukaryota</taxon>
        <taxon>Metazoa</taxon>
        <taxon>Ecdysozoa</taxon>
        <taxon>Arthropoda</taxon>
        <taxon>Hexapoda</taxon>
        <taxon>Insecta</taxon>
        <taxon>Pterygota</taxon>
        <taxon>Neoptera</taxon>
        <taxon>Endopterygota</taxon>
        <taxon>Hymenoptera</taxon>
        <taxon>Apocrita</taxon>
        <taxon>Aculeata</taxon>
        <taxon>Formicoidea</taxon>
        <taxon>Formicidae</taxon>
        <taxon>Myrmicinae</taxon>
        <taxon>Mycetomoellerius</taxon>
    </lineage>
</organism>
<dbReference type="Proteomes" id="UP000075809">
    <property type="component" value="Unassembled WGS sequence"/>
</dbReference>
<dbReference type="EMBL" id="KQ982649">
    <property type="protein sequence ID" value="KYQ53132.1"/>
    <property type="molecule type" value="Genomic_DNA"/>
</dbReference>
<protein>
    <submittedName>
        <fullName evidence="1">Uncharacterized protein</fullName>
    </submittedName>
</protein>